<dbReference type="PRINTS" id="PR00080">
    <property type="entry name" value="SDRFAMILY"/>
</dbReference>
<keyword evidence="5" id="KW-1185">Reference proteome</keyword>
<name>A0A243QDH4_9ACTN</name>
<dbReference type="PANTHER" id="PTHR44196:SF1">
    <property type="entry name" value="DEHYDROGENASE_REDUCTASE SDR FAMILY MEMBER 7B"/>
    <property type="match status" value="1"/>
</dbReference>
<evidence type="ECO:0000256" key="3">
    <source>
        <dbReference type="RuleBase" id="RU000363"/>
    </source>
</evidence>
<keyword evidence="2" id="KW-0560">Oxidoreductase</keyword>
<sequence>MSKLGTELQAALGRGVGMALQRRTLLPRVVSEAIAGEGRSVQGLTVVVTGASAGIGRESVRQLTARGAHVIAVARRRQELIELSDETGCDHKLCDLSDEAATDALIDELRGESVDVLVNNAGHSIRRTILDSTDRLHDYQRTMRLNYLAPVQLSLGLLPDMVDRRSGHIVNVCTWGIMANTFPRFSAYAASKTALAIFGRSLNAENPHSPIRATNVYFPLVRTDMIAPTAAYDNTPALTVEEAGRWIVRAITHRPTSVAPAAVRTLLPVIDYLAPTAADRAIASIT</sequence>
<dbReference type="PANTHER" id="PTHR44196">
    <property type="entry name" value="DEHYDROGENASE/REDUCTASE SDR FAMILY MEMBER 7B"/>
    <property type="match status" value="1"/>
</dbReference>
<dbReference type="GO" id="GO:0016020">
    <property type="term" value="C:membrane"/>
    <property type="evidence" value="ECO:0007669"/>
    <property type="project" value="TreeGrafter"/>
</dbReference>
<gene>
    <name evidence="4" type="ORF">CA982_07905</name>
</gene>
<dbReference type="InterPro" id="IPR002347">
    <property type="entry name" value="SDR_fam"/>
</dbReference>
<evidence type="ECO:0000313" key="4">
    <source>
        <dbReference type="EMBL" id="OUC79375.1"/>
    </source>
</evidence>
<comment type="caution">
    <text evidence="4">The sequence shown here is derived from an EMBL/GenBank/DDBJ whole genome shotgun (WGS) entry which is preliminary data.</text>
</comment>
<dbReference type="PRINTS" id="PR00081">
    <property type="entry name" value="GDHRDH"/>
</dbReference>
<dbReference type="RefSeq" id="WP_086534789.1">
    <property type="nucleotide sequence ID" value="NZ_NGFO01000007.1"/>
</dbReference>
<dbReference type="AlphaFoldDB" id="A0A243QDH4"/>
<proteinExistence type="inferred from homology"/>
<dbReference type="Pfam" id="PF00106">
    <property type="entry name" value="adh_short"/>
    <property type="match status" value="1"/>
</dbReference>
<evidence type="ECO:0000256" key="2">
    <source>
        <dbReference type="ARBA" id="ARBA00023002"/>
    </source>
</evidence>
<comment type="similarity">
    <text evidence="1 3">Belongs to the short-chain dehydrogenases/reductases (SDR) family.</text>
</comment>
<reference evidence="4 5" key="1">
    <citation type="submission" date="2017-05" db="EMBL/GenBank/DDBJ databases">
        <title>Biotechnological potential of actinobacteria isolated from South African environments.</title>
        <authorList>
            <person name="Le Roes-Hill M."/>
            <person name="Prins A."/>
            <person name="Durrell K.A."/>
        </authorList>
    </citation>
    <scope>NUCLEOTIDE SEQUENCE [LARGE SCALE GENOMIC DNA]</scope>
    <source>
        <strain evidence="4">BS2</strain>
    </source>
</reference>
<protein>
    <submittedName>
        <fullName evidence="4">Short-chain dehydrogenase</fullName>
    </submittedName>
</protein>
<dbReference type="EMBL" id="NGFO01000007">
    <property type="protein sequence ID" value="OUC79375.1"/>
    <property type="molecule type" value="Genomic_DNA"/>
</dbReference>
<dbReference type="GO" id="GO:0016491">
    <property type="term" value="F:oxidoreductase activity"/>
    <property type="evidence" value="ECO:0007669"/>
    <property type="project" value="UniProtKB-KW"/>
</dbReference>
<evidence type="ECO:0000256" key="1">
    <source>
        <dbReference type="ARBA" id="ARBA00006484"/>
    </source>
</evidence>
<evidence type="ECO:0000313" key="5">
    <source>
        <dbReference type="Proteomes" id="UP000194632"/>
    </source>
</evidence>
<dbReference type="OrthoDB" id="9810734at2"/>
<accession>A0A243QDH4</accession>
<dbReference type="Gene3D" id="3.40.50.720">
    <property type="entry name" value="NAD(P)-binding Rossmann-like Domain"/>
    <property type="match status" value="1"/>
</dbReference>
<dbReference type="STRING" id="417102.CA982_07905"/>
<dbReference type="InterPro" id="IPR036291">
    <property type="entry name" value="NAD(P)-bd_dom_sf"/>
</dbReference>
<organism evidence="4 5">
    <name type="scientific">Gordonia lacunae</name>
    <dbReference type="NCBI Taxonomy" id="417102"/>
    <lineage>
        <taxon>Bacteria</taxon>
        <taxon>Bacillati</taxon>
        <taxon>Actinomycetota</taxon>
        <taxon>Actinomycetes</taxon>
        <taxon>Mycobacteriales</taxon>
        <taxon>Gordoniaceae</taxon>
        <taxon>Gordonia</taxon>
    </lineage>
</organism>
<dbReference type="SUPFAM" id="SSF51735">
    <property type="entry name" value="NAD(P)-binding Rossmann-fold domains"/>
    <property type="match status" value="1"/>
</dbReference>
<dbReference type="Proteomes" id="UP000194632">
    <property type="component" value="Unassembled WGS sequence"/>
</dbReference>